<protein>
    <submittedName>
        <fullName evidence="2">Uncharacterized protein</fullName>
    </submittedName>
</protein>
<reference evidence="2" key="2">
    <citation type="journal article" date="2023" name="Microbiol Resour">
        <title>Decontamination and Annotation of the Draft Genome Sequence of the Oomycete Lagenidium giganteum ARSEF 373.</title>
        <authorList>
            <person name="Morgan W.R."/>
            <person name="Tartar A."/>
        </authorList>
    </citation>
    <scope>NUCLEOTIDE SEQUENCE</scope>
    <source>
        <strain evidence="2">ARSEF 373</strain>
    </source>
</reference>
<dbReference type="InterPro" id="IPR036612">
    <property type="entry name" value="KH_dom_type_1_sf"/>
</dbReference>
<dbReference type="GO" id="GO:0003723">
    <property type="term" value="F:RNA binding"/>
    <property type="evidence" value="ECO:0007669"/>
    <property type="project" value="InterPro"/>
</dbReference>
<feature type="region of interest" description="Disordered" evidence="1">
    <location>
        <begin position="1"/>
        <end position="24"/>
    </location>
</feature>
<accession>A0AAV2ZQE4</accession>
<dbReference type="AlphaFoldDB" id="A0AAV2ZQE4"/>
<evidence type="ECO:0000256" key="1">
    <source>
        <dbReference type="SAM" id="MobiDB-lite"/>
    </source>
</evidence>
<sequence length="144" mass="16452">QRFRHDSIRGSQHDHLQGKHIPRTREICRRHHALILRHKDGALDKRMLVLVGTPAAVDGVFHKVMHIIKEARTQLQNRSRADHSWTLTSSGHSLTPRTVHHTGQRAPKFAHATGKNHYTPKKISKRAEAEKSMAAALLRAQTRR</sequence>
<evidence type="ECO:0000313" key="3">
    <source>
        <dbReference type="Proteomes" id="UP001146120"/>
    </source>
</evidence>
<feature type="non-terminal residue" evidence="2">
    <location>
        <position position="1"/>
    </location>
</feature>
<keyword evidence="3" id="KW-1185">Reference proteome</keyword>
<name>A0AAV2ZQE4_9STRA</name>
<proteinExistence type="predicted"/>
<reference evidence="2" key="1">
    <citation type="submission" date="2022-11" db="EMBL/GenBank/DDBJ databases">
        <authorList>
            <person name="Morgan W.R."/>
            <person name="Tartar A."/>
        </authorList>
    </citation>
    <scope>NUCLEOTIDE SEQUENCE</scope>
    <source>
        <strain evidence="2">ARSEF 373</strain>
    </source>
</reference>
<gene>
    <name evidence="2" type="ORF">N0F65_007002</name>
</gene>
<organism evidence="2 3">
    <name type="scientific">Lagenidium giganteum</name>
    <dbReference type="NCBI Taxonomy" id="4803"/>
    <lineage>
        <taxon>Eukaryota</taxon>
        <taxon>Sar</taxon>
        <taxon>Stramenopiles</taxon>
        <taxon>Oomycota</taxon>
        <taxon>Peronosporomycetes</taxon>
        <taxon>Pythiales</taxon>
        <taxon>Pythiaceae</taxon>
    </lineage>
</organism>
<dbReference type="SUPFAM" id="SSF54791">
    <property type="entry name" value="Eukaryotic type KH-domain (KH-domain type I)"/>
    <property type="match status" value="1"/>
</dbReference>
<evidence type="ECO:0000313" key="2">
    <source>
        <dbReference type="EMBL" id="DBA05000.1"/>
    </source>
</evidence>
<comment type="caution">
    <text evidence="2">The sequence shown here is derived from an EMBL/GenBank/DDBJ whole genome shotgun (WGS) entry which is preliminary data.</text>
</comment>
<dbReference type="Proteomes" id="UP001146120">
    <property type="component" value="Unassembled WGS sequence"/>
</dbReference>
<dbReference type="EMBL" id="DAKRPA010000004">
    <property type="protein sequence ID" value="DBA05000.1"/>
    <property type="molecule type" value="Genomic_DNA"/>
</dbReference>